<gene>
    <name evidence="2" type="ORF">NMN56_027215</name>
</gene>
<reference evidence="2 3" key="1">
    <citation type="submission" date="2023-05" db="EMBL/GenBank/DDBJ databases">
        <title>Streptantibioticus silvisoli sp. nov., acidotolerant actinomycetes 1 from pine litter.</title>
        <authorList>
            <person name="Swiecimska M."/>
            <person name="Golinska P."/>
            <person name="Sangal V."/>
            <person name="Wachnowicz B."/>
            <person name="Goodfellow M."/>
        </authorList>
    </citation>
    <scope>NUCLEOTIDE SEQUENCE [LARGE SCALE GENOMIC DNA]</scope>
    <source>
        <strain evidence="2 3">DSM 42109</strain>
    </source>
</reference>
<evidence type="ECO:0000313" key="2">
    <source>
        <dbReference type="EMBL" id="MDJ1135579.1"/>
    </source>
</evidence>
<dbReference type="RefSeq" id="WP_274040776.1">
    <property type="nucleotide sequence ID" value="NZ_JANCPR020000030.1"/>
</dbReference>
<keyword evidence="3" id="KW-1185">Reference proteome</keyword>
<dbReference type="InterPro" id="IPR031329">
    <property type="entry name" value="NEUT/ALK_ceramidase_N"/>
</dbReference>
<dbReference type="Pfam" id="PF04734">
    <property type="entry name" value="Ceramidase_alk"/>
    <property type="match status" value="1"/>
</dbReference>
<feature type="domain" description="Neutral/alkaline non-lysosomal ceramidase N-terminal" evidence="1">
    <location>
        <begin position="48"/>
        <end position="144"/>
    </location>
</feature>
<organism evidence="2 3">
    <name type="scientific">Streptomyces iconiensis</name>
    <dbReference type="NCBI Taxonomy" id="1384038"/>
    <lineage>
        <taxon>Bacteria</taxon>
        <taxon>Bacillati</taxon>
        <taxon>Actinomycetota</taxon>
        <taxon>Actinomycetes</taxon>
        <taxon>Kitasatosporales</taxon>
        <taxon>Streptomycetaceae</taxon>
        <taxon>Streptomyces</taxon>
    </lineage>
</organism>
<name>A0ABT7A3D1_9ACTN</name>
<proteinExistence type="predicted"/>
<evidence type="ECO:0000259" key="1">
    <source>
        <dbReference type="Pfam" id="PF04734"/>
    </source>
</evidence>
<accession>A0ABT7A3D1</accession>
<sequence>MLNPLRHLPGAQPLARRSLLGTAVFGAAACRTRAPAPAGGAGGDLPAFSVATGRADITPRLGKDTWLAGYATTSGPRVATGVRRRLYARCTVLRHSGVPHLIVTADVLGIPPSVHQAVRTAVRRRYRVSDARLILTATHTHGGPVLPEHLDPYISYGIPYESAGALRSYTRRLVRDLTDLVGRTLSSRATPCSLEFHMGHEDFAVNRAGLPHAEVAVPVLVARNTHGGVRAVLFGYGCHPVAAGGVEALVDSDYPGVAVARVEEALPGAFAHFLLGAAGDQNPGTRDQFGPDHCERVGARLAGAVTRALAGPGRTLHGPLAAESRRVALPLDVPRTPREHSVFAAAFASRLRGTATAPVRRRHAHVMLRQLATRSYAGTVHLPVHVWKLGGTPGLALALTGGELVSGYAGILRSRHGGPESLWIGGYANETCAYIPTDELLLRTSGGSYEGGWDRDHPRVAGGSMAPYGWLSHFRGKADADAADGVEQILVHALDEMLTTTPRTAGEPGTMARLSPL</sequence>
<protein>
    <submittedName>
        <fullName evidence="2">Neutral/alkaline non-lysosomal ceramidase N-terminal domain-containing protein</fullName>
    </submittedName>
</protein>
<comment type="caution">
    <text evidence="2">The sequence shown here is derived from an EMBL/GenBank/DDBJ whole genome shotgun (WGS) entry which is preliminary data.</text>
</comment>
<dbReference type="Proteomes" id="UP001214441">
    <property type="component" value="Unassembled WGS sequence"/>
</dbReference>
<dbReference type="PROSITE" id="PS51257">
    <property type="entry name" value="PROKAR_LIPOPROTEIN"/>
    <property type="match status" value="1"/>
</dbReference>
<dbReference type="EMBL" id="JANCPR020000030">
    <property type="protein sequence ID" value="MDJ1135579.1"/>
    <property type="molecule type" value="Genomic_DNA"/>
</dbReference>
<evidence type="ECO:0000313" key="3">
    <source>
        <dbReference type="Proteomes" id="UP001214441"/>
    </source>
</evidence>